<dbReference type="EMBL" id="JABSTQ010010094">
    <property type="protein sequence ID" value="KAG0423515.1"/>
    <property type="molecule type" value="Genomic_DNA"/>
</dbReference>
<evidence type="ECO:0000313" key="2">
    <source>
        <dbReference type="Proteomes" id="UP000805193"/>
    </source>
</evidence>
<sequence length="471" mass="52756">MEFDAQSGRTLTPPGPWQQILRERRNLKNPPANPPRPSEPRQSTNRPPGTPAPRLPDSDYKVVFRPRTGLRVAAWNDRQLTQSLQQASKIPEHIFYARVTVQIQASQNLIVAGTPEENCALALSEISTIQLGAATHEVLPYLKPLPGTRRGVIHGLDPGTTTDQLPHILAYNGARILHARMLGNSTSAVVTFEGIHVPFYIKAYGHFTRCRPYRQTVQCCCLCGELGRRQDVCANPDTTMCAQCHTRDPTPDHDCTPKCQLCGLAHPTASKDCRKELRPPPPPLRVRERALTSQRWQQQPSSNSQPPEQRRFPPNQPNQQQVSWSANASPPPTAHDQFPLLPTRPTQTPDPRIQTLQQENTLLKQQLEATSKRTTTLEQRIEQLLMQVELLLQHPVQRPQDPTPERDPDATPPLTQIELSAQHQIQPLKARPLIGTPRLHHLPLAPLRPFRQILATLSASSTRWVSASTTA</sequence>
<reference evidence="1 2" key="1">
    <citation type="journal article" date="2020" name="Cell">
        <title>Large-Scale Comparative Analyses of Tick Genomes Elucidate Their Genetic Diversity and Vector Capacities.</title>
        <authorList>
            <consortium name="Tick Genome and Microbiome Consortium (TIGMIC)"/>
            <person name="Jia N."/>
            <person name="Wang J."/>
            <person name="Shi W."/>
            <person name="Du L."/>
            <person name="Sun Y."/>
            <person name="Zhan W."/>
            <person name="Jiang J.F."/>
            <person name="Wang Q."/>
            <person name="Zhang B."/>
            <person name="Ji P."/>
            <person name="Bell-Sakyi L."/>
            <person name="Cui X.M."/>
            <person name="Yuan T.T."/>
            <person name="Jiang B.G."/>
            <person name="Yang W.F."/>
            <person name="Lam T.T."/>
            <person name="Chang Q.C."/>
            <person name="Ding S.J."/>
            <person name="Wang X.J."/>
            <person name="Zhu J.G."/>
            <person name="Ruan X.D."/>
            <person name="Zhao L."/>
            <person name="Wei J.T."/>
            <person name="Ye R.Z."/>
            <person name="Que T.C."/>
            <person name="Du C.H."/>
            <person name="Zhou Y.H."/>
            <person name="Cheng J.X."/>
            <person name="Dai P.F."/>
            <person name="Guo W.B."/>
            <person name="Han X.H."/>
            <person name="Huang E.J."/>
            <person name="Li L.F."/>
            <person name="Wei W."/>
            <person name="Gao Y.C."/>
            <person name="Liu J.Z."/>
            <person name="Shao H.Z."/>
            <person name="Wang X."/>
            <person name="Wang C.C."/>
            <person name="Yang T.C."/>
            <person name="Huo Q.B."/>
            <person name="Li W."/>
            <person name="Chen H.Y."/>
            <person name="Chen S.E."/>
            <person name="Zhou L.G."/>
            <person name="Ni X.B."/>
            <person name="Tian J.H."/>
            <person name="Sheng Y."/>
            <person name="Liu T."/>
            <person name="Pan Y.S."/>
            <person name="Xia L.Y."/>
            <person name="Li J."/>
            <person name="Zhao F."/>
            <person name="Cao W.C."/>
        </authorList>
    </citation>
    <scope>NUCLEOTIDE SEQUENCE [LARGE SCALE GENOMIC DNA]</scope>
    <source>
        <strain evidence="1">Iper-2018</strain>
    </source>
</reference>
<name>A0AC60PR20_IXOPE</name>
<organism evidence="1 2">
    <name type="scientific">Ixodes persulcatus</name>
    <name type="common">Taiga tick</name>
    <dbReference type="NCBI Taxonomy" id="34615"/>
    <lineage>
        <taxon>Eukaryota</taxon>
        <taxon>Metazoa</taxon>
        <taxon>Ecdysozoa</taxon>
        <taxon>Arthropoda</taxon>
        <taxon>Chelicerata</taxon>
        <taxon>Arachnida</taxon>
        <taxon>Acari</taxon>
        <taxon>Parasitiformes</taxon>
        <taxon>Ixodida</taxon>
        <taxon>Ixodoidea</taxon>
        <taxon>Ixodidae</taxon>
        <taxon>Ixodinae</taxon>
        <taxon>Ixodes</taxon>
    </lineage>
</organism>
<accession>A0AC60PR20</accession>
<proteinExistence type="predicted"/>
<dbReference type="Proteomes" id="UP000805193">
    <property type="component" value="Unassembled WGS sequence"/>
</dbReference>
<protein>
    <submittedName>
        <fullName evidence="1">Uncharacterized protein</fullName>
    </submittedName>
</protein>
<keyword evidence="2" id="KW-1185">Reference proteome</keyword>
<evidence type="ECO:0000313" key="1">
    <source>
        <dbReference type="EMBL" id="KAG0423515.1"/>
    </source>
</evidence>
<gene>
    <name evidence="1" type="ORF">HPB47_000745</name>
</gene>
<comment type="caution">
    <text evidence="1">The sequence shown here is derived from an EMBL/GenBank/DDBJ whole genome shotgun (WGS) entry which is preliminary data.</text>
</comment>